<proteinExistence type="predicted"/>
<evidence type="ECO:0000313" key="2">
    <source>
        <dbReference type="EMBL" id="KAJ1205566.1"/>
    </source>
</evidence>
<dbReference type="Proteomes" id="UP001066276">
    <property type="component" value="Chromosome 1_2"/>
</dbReference>
<dbReference type="AlphaFoldDB" id="A0AAV7VXV7"/>
<gene>
    <name evidence="2" type="ORF">NDU88_000994</name>
</gene>
<accession>A0AAV7VXV7</accession>
<evidence type="ECO:0000313" key="3">
    <source>
        <dbReference type="Proteomes" id="UP001066276"/>
    </source>
</evidence>
<keyword evidence="3" id="KW-1185">Reference proteome</keyword>
<sequence length="70" mass="7183">MRPERLRSAQPAHGTGLRRLGEERTGGPRLGPLPPAVPSGREQGQGSAGGRDPAEGSSGAREGENTTRGP</sequence>
<feature type="compositionally biased region" description="Basic and acidic residues" evidence="1">
    <location>
        <begin position="61"/>
        <end position="70"/>
    </location>
</feature>
<name>A0AAV7VXV7_PLEWA</name>
<comment type="caution">
    <text evidence="2">The sequence shown here is derived from an EMBL/GenBank/DDBJ whole genome shotgun (WGS) entry which is preliminary data.</text>
</comment>
<dbReference type="EMBL" id="JANPWB010000002">
    <property type="protein sequence ID" value="KAJ1205566.1"/>
    <property type="molecule type" value="Genomic_DNA"/>
</dbReference>
<protein>
    <submittedName>
        <fullName evidence="2">Uncharacterized protein</fullName>
    </submittedName>
</protein>
<organism evidence="2 3">
    <name type="scientific">Pleurodeles waltl</name>
    <name type="common">Iberian ribbed newt</name>
    <dbReference type="NCBI Taxonomy" id="8319"/>
    <lineage>
        <taxon>Eukaryota</taxon>
        <taxon>Metazoa</taxon>
        <taxon>Chordata</taxon>
        <taxon>Craniata</taxon>
        <taxon>Vertebrata</taxon>
        <taxon>Euteleostomi</taxon>
        <taxon>Amphibia</taxon>
        <taxon>Batrachia</taxon>
        <taxon>Caudata</taxon>
        <taxon>Salamandroidea</taxon>
        <taxon>Salamandridae</taxon>
        <taxon>Pleurodelinae</taxon>
        <taxon>Pleurodeles</taxon>
    </lineage>
</organism>
<evidence type="ECO:0000256" key="1">
    <source>
        <dbReference type="SAM" id="MobiDB-lite"/>
    </source>
</evidence>
<reference evidence="2" key="1">
    <citation type="journal article" date="2022" name="bioRxiv">
        <title>Sequencing and chromosome-scale assembly of the giantPleurodeles waltlgenome.</title>
        <authorList>
            <person name="Brown T."/>
            <person name="Elewa A."/>
            <person name="Iarovenko S."/>
            <person name="Subramanian E."/>
            <person name="Araus A.J."/>
            <person name="Petzold A."/>
            <person name="Susuki M."/>
            <person name="Suzuki K.-i.T."/>
            <person name="Hayashi T."/>
            <person name="Toyoda A."/>
            <person name="Oliveira C."/>
            <person name="Osipova E."/>
            <person name="Leigh N.D."/>
            <person name="Simon A."/>
            <person name="Yun M.H."/>
        </authorList>
    </citation>
    <scope>NUCLEOTIDE SEQUENCE</scope>
    <source>
        <strain evidence="2">20211129_DDA</strain>
        <tissue evidence="2">Liver</tissue>
    </source>
</reference>
<feature type="region of interest" description="Disordered" evidence="1">
    <location>
        <begin position="1"/>
        <end position="70"/>
    </location>
</feature>